<feature type="transmembrane region" description="Helical" evidence="7">
    <location>
        <begin position="215"/>
        <end position="233"/>
    </location>
</feature>
<feature type="transmembrane region" description="Helical" evidence="7">
    <location>
        <begin position="173"/>
        <end position="194"/>
    </location>
</feature>
<feature type="transmembrane region" description="Helical" evidence="7">
    <location>
        <begin position="85"/>
        <end position="103"/>
    </location>
</feature>
<feature type="transmembrane region" description="Helical" evidence="7">
    <location>
        <begin position="378"/>
        <end position="397"/>
    </location>
</feature>
<dbReference type="EMBL" id="CP132303">
    <property type="protein sequence ID" value="WLS00100.1"/>
    <property type="molecule type" value="Genomic_DNA"/>
</dbReference>
<comment type="subcellular location">
    <subcellularLocation>
        <location evidence="1">Membrane</location>
        <topology evidence="1">Multi-pass membrane protein</topology>
    </subcellularLocation>
</comment>
<dbReference type="PANTHER" id="PTHR12778">
    <property type="entry name" value="SOLUTE CARRIER FAMILY 33 ACETYL-COA TRANSPORTER -RELATED"/>
    <property type="match status" value="1"/>
</dbReference>
<protein>
    <submittedName>
        <fullName evidence="8">RhtX/FptX family siderophore transporter</fullName>
    </submittedName>
</protein>
<evidence type="ECO:0000256" key="1">
    <source>
        <dbReference type="ARBA" id="ARBA00004141"/>
    </source>
</evidence>
<evidence type="ECO:0000256" key="5">
    <source>
        <dbReference type="ARBA" id="ARBA00022989"/>
    </source>
</evidence>
<evidence type="ECO:0000256" key="2">
    <source>
        <dbReference type="ARBA" id="ARBA00008335"/>
    </source>
</evidence>
<evidence type="ECO:0000256" key="6">
    <source>
        <dbReference type="ARBA" id="ARBA00023136"/>
    </source>
</evidence>
<evidence type="ECO:0000256" key="4">
    <source>
        <dbReference type="ARBA" id="ARBA00022692"/>
    </source>
</evidence>
<feature type="transmembrane region" description="Helical" evidence="7">
    <location>
        <begin position="316"/>
        <end position="339"/>
    </location>
</feature>
<reference evidence="8 9" key="1">
    <citation type="submission" date="2023-08" db="EMBL/GenBank/DDBJ databases">
        <title>Pathogen: clinical or host-associated sample.</title>
        <authorList>
            <person name="Hergert J."/>
            <person name="Casey R."/>
            <person name="Wagner J."/>
            <person name="Young E.L."/>
            <person name="Oakeson K.F."/>
        </authorList>
    </citation>
    <scope>NUCLEOTIDE SEQUENCE [LARGE SCALE GENOMIC DNA]</scope>
    <source>
        <strain evidence="8 9">1760953</strain>
        <plasmid evidence="8 9">unnamed1</plasmid>
    </source>
</reference>
<keyword evidence="9" id="KW-1185">Reference proteome</keyword>
<name>A0AA50HAL3_9HYPH</name>
<evidence type="ECO:0000313" key="8">
    <source>
        <dbReference type="EMBL" id="WLS00100.1"/>
    </source>
</evidence>
<dbReference type="NCBIfam" id="TIGR02718">
    <property type="entry name" value="sider_RhtX_FptX"/>
    <property type="match status" value="1"/>
</dbReference>
<evidence type="ECO:0000256" key="3">
    <source>
        <dbReference type="ARBA" id="ARBA00022448"/>
    </source>
</evidence>
<feature type="transmembrane region" description="Helical" evidence="7">
    <location>
        <begin position="351"/>
        <end position="372"/>
    </location>
</feature>
<accession>A0AA50HAL3</accession>
<gene>
    <name evidence="8" type="ORF">Q9313_18670</name>
</gene>
<dbReference type="GO" id="GO:0022857">
    <property type="term" value="F:transmembrane transporter activity"/>
    <property type="evidence" value="ECO:0007669"/>
    <property type="project" value="InterPro"/>
</dbReference>
<dbReference type="PANTHER" id="PTHR12778:SF10">
    <property type="entry name" value="MAJOR FACILITATOR SUPERFAMILY DOMAIN-CONTAINING PROTEIN 3"/>
    <property type="match status" value="1"/>
</dbReference>
<geneLocation type="plasmid" evidence="8 9">
    <name>unnamed1</name>
</geneLocation>
<feature type="transmembrane region" description="Helical" evidence="7">
    <location>
        <begin position="286"/>
        <end position="310"/>
    </location>
</feature>
<dbReference type="Pfam" id="PF07690">
    <property type="entry name" value="MFS_1"/>
    <property type="match status" value="1"/>
</dbReference>
<feature type="transmembrane region" description="Helical" evidence="7">
    <location>
        <begin position="147"/>
        <end position="167"/>
    </location>
</feature>
<keyword evidence="5 7" id="KW-1133">Transmembrane helix</keyword>
<dbReference type="SUPFAM" id="SSF103473">
    <property type="entry name" value="MFS general substrate transporter"/>
    <property type="match status" value="1"/>
</dbReference>
<feature type="transmembrane region" description="Helical" evidence="7">
    <location>
        <begin position="48"/>
        <end position="73"/>
    </location>
</feature>
<dbReference type="InterPro" id="IPR014090">
    <property type="entry name" value="Siderophore_transpt_RhtX/FptX"/>
</dbReference>
<organism evidence="8 9">
    <name type="scientific">Shinella sumterensis</name>
    <dbReference type="NCBI Taxonomy" id="1967501"/>
    <lineage>
        <taxon>Bacteria</taxon>
        <taxon>Pseudomonadati</taxon>
        <taxon>Pseudomonadota</taxon>
        <taxon>Alphaproteobacteria</taxon>
        <taxon>Hyphomicrobiales</taxon>
        <taxon>Rhizobiaceae</taxon>
        <taxon>Shinella</taxon>
    </lineage>
</organism>
<dbReference type="Gene3D" id="1.20.1250.20">
    <property type="entry name" value="MFS general substrate transporter like domains"/>
    <property type="match status" value="1"/>
</dbReference>
<dbReference type="AlphaFoldDB" id="A0AA50HAL3"/>
<dbReference type="Proteomes" id="UP001234585">
    <property type="component" value="Plasmid unnamed1"/>
</dbReference>
<keyword evidence="6 7" id="KW-0472">Membrane</keyword>
<dbReference type="RefSeq" id="WP_306039537.1">
    <property type="nucleotide sequence ID" value="NZ_CP132303.1"/>
</dbReference>
<feature type="transmembrane region" description="Helical" evidence="7">
    <location>
        <begin position="109"/>
        <end position="127"/>
    </location>
</feature>
<proteinExistence type="inferred from homology"/>
<feature type="transmembrane region" description="Helical" evidence="7">
    <location>
        <begin position="12"/>
        <end position="36"/>
    </location>
</feature>
<keyword evidence="4 7" id="KW-0812">Transmembrane</keyword>
<keyword evidence="3" id="KW-0813">Transport</keyword>
<feature type="transmembrane region" description="Helical" evidence="7">
    <location>
        <begin position="255"/>
        <end position="279"/>
    </location>
</feature>
<comment type="similarity">
    <text evidence="2">Belongs to the major facilitator superfamily.</text>
</comment>
<dbReference type="InterPro" id="IPR036259">
    <property type="entry name" value="MFS_trans_sf"/>
</dbReference>
<dbReference type="GO" id="GO:0016020">
    <property type="term" value="C:membrane"/>
    <property type="evidence" value="ECO:0007669"/>
    <property type="project" value="UniProtKB-SubCell"/>
</dbReference>
<dbReference type="InterPro" id="IPR004752">
    <property type="entry name" value="AmpG_permease/AT-1"/>
</dbReference>
<dbReference type="CDD" id="cd17485">
    <property type="entry name" value="MFS_MFSD3"/>
    <property type="match status" value="1"/>
</dbReference>
<dbReference type="InterPro" id="IPR011701">
    <property type="entry name" value="MFS"/>
</dbReference>
<sequence>MSVQEQTHAQRGRLYAVLGGLYLAQGIPTYLLIVALPPLMRDAGASRTAIGLFSLLMLPLVLKFLAAPFVDGISPLARLGHRRGWVIPTQLLVSALIASMAFFDPSRAGPLFAIGLAITVLSSLQDIATDGYAVRHLDGATRAVGNAIQAGAVALGVVLGGTMALVLFGRIGWTMTILIVAALSLLPLAAAVWMRETREHQQVLRGKPAATLRAFFMRPNAWIILGFALTYRASEGLVRGMEGPFLVDIGLPVEWIGYLSGGTAATAGLVGAVISAFLIRKAGLKAALVTLGVLRTVCFLVFTLCAAHVFPGPIVAMSASAFQSLIRYMELVAIYSLFMKSSSNEQPGTDFTILTCAELIVYLVGASIAGFLADRLGYAILFGIATFVSFAGIGLAYRQLAKLDQRELPVRQGEKA</sequence>
<evidence type="ECO:0000313" key="9">
    <source>
        <dbReference type="Proteomes" id="UP001234585"/>
    </source>
</evidence>
<keyword evidence="8" id="KW-0614">Plasmid</keyword>
<evidence type="ECO:0000256" key="7">
    <source>
        <dbReference type="SAM" id="Phobius"/>
    </source>
</evidence>